<dbReference type="Proteomes" id="UP000641932">
    <property type="component" value="Unassembled WGS sequence"/>
</dbReference>
<evidence type="ECO:0000313" key="3">
    <source>
        <dbReference type="Proteomes" id="UP000641932"/>
    </source>
</evidence>
<proteinExistence type="predicted"/>
<evidence type="ECO:0000256" key="1">
    <source>
        <dbReference type="SAM" id="MobiDB-lite"/>
    </source>
</evidence>
<reference evidence="2" key="1">
    <citation type="journal article" date="2014" name="Int. J. Syst. Evol. Microbiol.">
        <title>Complete genome sequence of Corynebacterium casei LMG S-19264T (=DSM 44701T), isolated from a smear-ripened cheese.</title>
        <authorList>
            <consortium name="US DOE Joint Genome Institute (JGI-PGF)"/>
            <person name="Walter F."/>
            <person name="Albersmeier A."/>
            <person name="Kalinowski J."/>
            <person name="Ruckert C."/>
        </authorList>
    </citation>
    <scope>NUCLEOTIDE SEQUENCE</scope>
    <source>
        <strain evidence="2">CGMCC 4.7201</strain>
    </source>
</reference>
<keyword evidence="3" id="KW-1185">Reference proteome</keyword>
<feature type="region of interest" description="Disordered" evidence="1">
    <location>
        <begin position="1"/>
        <end position="21"/>
    </location>
</feature>
<dbReference type="AlphaFoldDB" id="A0A918DYT2"/>
<organism evidence="2 3">
    <name type="scientific">Wenjunlia tyrosinilytica</name>
    <dbReference type="NCBI Taxonomy" id="1544741"/>
    <lineage>
        <taxon>Bacteria</taxon>
        <taxon>Bacillati</taxon>
        <taxon>Actinomycetota</taxon>
        <taxon>Actinomycetes</taxon>
        <taxon>Kitasatosporales</taxon>
        <taxon>Streptomycetaceae</taxon>
        <taxon>Wenjunlia</taxon>
    </lineage>
</organism>
<accession>A0A918DYT2</accession>
<evidence type="ECO:0000313" key="2">
    <source>
        <dbReference type="EMBL" id="GGO91702.1"/>
    </source>
</evidence>
<comment type="caution">
    <text evidence="2">The sequence shown here is derived from an EMBL/GenBank/DDBJ whole genome shotgun (WGS) entry which is preliminary data.</text>
</comment>
<reference evidence="2" key="2">
    <citation type="submission" date="2020-09" db="EMBL/GenBank/DDBJ databases">
        <authorList>
            <person name="Sun Q."/>
            <person name="Zhou Y."/>
        </authorList>
    </citation>
    <scope>NUCLEOTIDE SEQUENCE</scope>
    <source>
        <strain evidence="2">CGMCC 4.7201</strain>
    </source>
</reference>
<gene>
    <name evidence="2" type="ORF">GCM10012280_40190</name>
</gene>
<sequence length="70" mass="7100">MVTGVVSEAFGPAAGPDAAEVHPTAAAENRVAASATRIARVVAACRAQCWICLGRLTMATSRRETAEGSG</sequence>
<protein>
    <submittedName>
        <fullName evidence="2">Uncharacterized protein</fullName>
    </submittedName>
</protein>
<dbReference type="EMBL" id="BMMS01000017">
    <property type="protein sequence ID" value="GGO91702.1"/>
    <property type="molecule type" value="Genomic_DNA"/>
</dbReference>
<name>A0A918DYT2_9ACTN</name>